<dbReference type="Proteomes" id="UP000696485">
    <property type="component" value="Unassembled WGS sequence"/>
</dbReference>
<dbReference type="EMBL" id="JAAAUY010000633">
    <property type="protein sequence ID" value="KAF9327738.1"/>
    <property type="molecule type" value="Genomic_DNA"/>
</dbReference>
<proteinExistence type="predicted"/>
<name>A0A9P5VJJ4_9FUNG</name>
<comment type="caution">
    <text evidence="2">The sequence shown here is derived from an EMBL/GenBank/DDBJ whole genome shotgun (WGS) entry which is preliminary data.</text>
</comment>
<feature type="non-terminal residue" evidence="2">
    <location>
        <position position="159"/>
    </location>
</feature>
<dbReference type="AlphaFoldDB" id="A0A9P5VJJ4"/>
<gene>
    <name evidence="2" type="ORF">BG006_008996</name>
</gene>
<protein>
    <submittedName>
        <fullName evidence="2">Uncharacterized protein</fullName>
    </submittedName>
</protein>
<evidence type="ECO:0000313" key="3">
    <source>
        <dbReference type="Proteomes" id="UP000696485"/>
    </source>
</evidence>
<keyword evidence="3" id="KW-1185">Reference proteome</keyword>
<evidence type="ECO:0000256" key="1">
    <source>
        <dbReference type="SAM" id="MobiDB-lite"/>
    </source>
</evidence>
<accession>A0A9P5VJJ4</accession>
<feature type="region of interest" description="Disordered" evidence="1">
    <location>
        <begin position="1"/>
        <end position="50"/>
    </location>
</feature>
<sequence length="159" mass="17631">MEEEEQEGQKKRKRRKLDDHENGKLLLEQLGTGPRRRIDVPVSESGQDAGAASMNLTATWPQAAGITTEYESDTSMASAATRATPSSLQRKRAFASTLDTQYKTAASSTAEQAAITKKRVEIQQQQVAIRQQQGDTQQQQMGIIKDLLVQPREDMKLEG</sequence>
<reference evidence="2" key="1">
    <citation type="journal article" date="2020" name="Fungal Divers.">
        <title>Resolving the Mortierellaceae phylogeny through synthesis of multi-gene phylogenetics and phylogenomics.</title>
        <authorList>
            <person name="Vandepol N."/>
            <person name="Liber J."/>
            <person name="Desiro A."/>
            <person name="Na H."/>
            <person name="Kennedy M."/>
            <person name="Barry K."/>
            <person name="Grigoriev I.V."/>
            <person name="Miller A.N."/>
            <person name="O'Donnell K."/>
            <person name="Stajich J.E."/>
            <person name="Bonito G."/>
        </authorList>
    </citation>
    <scope>NUCLEOTIDE SEQUENCE</scope>
    <source>
        <strain evidence="2">NVP1</strain>
    </source>
</reference>
<evidence type="ECO:0000313" key="2">
    <source>
        <dbReference type="EMBL" id="KAF9327738.1"/>
    </source>
</evidence>
<organism evidence="2 3">
    <name type="scientific">Podila minutissima</name>
    <dbReference type="NCBI Taxonomy" id="64525"/>
    <lineage>
        <taxon>Eukaryota</taxon>
        <taxon>Fungi</taxon>
        <taxon>Fungi incertae sedis</taxon>
        <taxon>Mucoromycota</taxon>
        <taxon>Mortierellomycotina</taxon>
        <taxon>Mortierellomycetes</taxon>
        <taxon>Mortierellales</taxon>
        <taxon>Mortierellaceae</taxon>
        <taxon>Podila</taxon>
    </lineage>
</organism>